<dbReference type="AlphaFoldDB" id="A0A4Q9FZE5"/>
<dbReference type="Pfam" id="PF00294">
    <property type="entry name" value="PfkB"/>
    <property type="match status" value="1"/>
</dbReference>
<dbReference type="OrthoDB" id="9775849at2"/>
<evidence type="ECO:0000259" key="2">
    <source>
        <dbReference type="Pfam" id="PF00294"/>
    </source>
</evidence>
<dbReference type="RefSeq" id="WP_130991175.1">
    <property type="nucleotide sequence ID" value="NZ_SISK01000006.1"/>
</dbReference>
<dbReference type="Gene3D" id="3.40.1190.20">
    <property type="match status" value="1"/>
</dbReference>
<keyword evidence="4" id="KW-1185">Reference proteome</keyword>
<organism evidence="3 4">
    <name type="scientific">Paracoccus subflavus</name>
    <dbReference type="NCBI Taxonomy" id="2528244"/>
    <lineage>
        <taxon>Bacteria</taxon>
        <taxon>Pseudomonadati</taxon>
        <taxon>Pseudomonadota</taxon>
        <taxon>Alphaproteobacteria</taxon>
        <taxon>Rhodobacterales</taxon>
        <taxon>Paracoccaceae</taxon>
        <taxon>Paracoccus</taxon>
    </lineage>
</organism>
<dbReference type="InterPro" id="IPR011611">
    <property type="entry name" value="PfkB_dom"/>
</dbReference>
<feature type="transmembrane region" description="Helical" evidence="1">
    <location>
        <begin position="12"/>
        <end position="36"/>
    </location>
</feature>
<evidence type="ECO:0000313" key="4">
    <source>
        <dbReference type="Proteomes" id="UP000293520"/>
    </source>
</evidence>
<dbReference type="Proteomes" id="UP000293520">
    <property type="component" value="Unassembled WGS sequence"/>
</dbReference>
<reference evidence="3 4" key="1">
    <citation type="submission" date="2019-02" db="EMBL/GenBank/DDBJ databases">
        <title>Paracoccus subflavus sp. nov., isolated from marine sediment of the Pacific Ocean.</title>
        <authorList>
            <person name="Zhang G."/>
        </authorList>
    </citation>
    <scope>NUCLEOTIDE SEQUENCE [LARGE SCALE GENOMIC DNA]</scope>
    <source>
        <strain evidence="3 4">GY0581</strain>
    </source>
</reference>
<gene>
    <name evidence="3" type="ORF">EYE42_09990</name>
</gene>
<comment type="caution">
    <text evidence="3">The sequence shown here is derived from an EMBL/GenBank/DDBJ whole genome shotgun (WGS) entry which is preliminary data.</text>
</comment>
<keyword evidence="1" id="KW-1133">Transmembrane helix</keyword>
<name>A0A4Q9FZE5_9RHOB</name>
<feature type="domain" description="Carbohydrate kinase PfkB" evidence="2">
    <location>
        <begin position="3"/>
        <end position="54"/>
    </location>
</feature>
<keyword evidence="1" id="KW-0812">Transmembrane</keyword>
<dbReference type="GO" id="GO:0003824">
    <property type="term" value="F:catalytic activity"/>
    <property type="evidence" value="ECO:0007669"/>
    <property type="project" value="UniProtKB-ARBA"/>
</dbReference>
<evidence type="ECO:0000256" key="1">
    <source>
        <dbReference type="SAM" id="Phobius"/>
    </source>
</evidence>
<sequence length="61" mass="5777">MSVPPVPPVDTTGAGAVFVGLFLAAILPGGPAVAALDLALHGATLSATGLGVNTAPRARTG</sequence>
<proteinExistence type="predicted"/>
<dbReference type="SUPFAM" id="SSF53613">
    <property type="entry name" value="Ribokinase-like"/>
    <property type="match status" value="1"/>
</dbReference>
<keyword evidence="1" id="KW-0472">Membrane</keyword>
<dbReference type="InterPro" id="IPR029056">
    <property type="entry name" value="Ribokinase-like"/>
</dbReference>
<dbReference type="EMBL" id="SISK01000006">
    <property type="protein sequence ID" value="TBN39973.1"/>
    <property type="molecule type" value="Genomic_DNA"/>
</dbReference>
<evidence type="ECO:0000313" key="3">
    <source>
        <dbReference type="EMBL" id="TBN39973.1"/>
    </source>
</evidence>
<accession>A0A4Q9FZE5</accession>
<protein>
    <recommendedName>
        <fullName evidence="2">Carbohydrate kinase PfkB domain-containing protein</fullName>
    </recommendedName>
</protein>